<dbReference type="PROSITE" id="PS50043">
    <property type="entry name" value="HTH_LUXR_2"/>
    <property type="match status" value="1"/>
</dbReference>
<feature type="domain" description="HTH luxR-type" evidence="1">
    <location>
        <begin position="252"/>
        <end position="310"/>
    </location>
</feature>
<sequence length="312" mass="33158">MSDLTERAYLALVQGGPPQRETLAARLGIDVNAVDEALDELAGLGLVRLDGESWVPLPPRLTLEVLAEQHLRAAAAARQGSEALGRLWAQQSPLPDYLEVLTTTDSTIAAQEKLHREVRTQVMALSVGPVGNGAPELAQAPGSAEAMQRGVTYRVVYSTHILRQPTAMALVQQAISAGESARVFPNIPCNLTIADNRWAVLTAPMPGAERLHGLVILGGGFLDALIGVFESFWALGVPISAIPLDGAPDGGPSESNRHLLTLLGAGLTDESIARELGVSERTVTRRIAALQKSLGARSRFQLGVQAARRGWL</sequence>
<evidence type="ECO:0000259" key="1">
    <source>
        <dbReference type="PROSITE" id="PS50043"/>
    </source>
</evidence>
<gene>
    <name evidence="2" type="ORF">GA0070214_101202</name>
</gene>
<evidence type="ECO:0000313" key="3">
    <source>
        <dbReference type="Proteomes" id="UP000199629"/>
    </source>
</evidence>
<dbReference type="AlphaFoldDB" id="A0A1C4U011"/>
<dbReference type="GO" id="GO:0003677">
    <property type="term" value="F:DNA binding"/>
    <property type="evidence" value="ECO:0007669"/>
    <property type="project" value="InterPro"/>
</dbReference>
<dbReference type="InterPro" id="IPR016032">
    <property type="entry name" value="Sig_transdc_resp-reg_C-effctor"/>
</dbReference>
<proteinExistence type="predicted"/>
<dbReference type="SMART" id="SM00421">
    <property type="entry name" value="HTH_LUXR"/>
    <property type="match status" value="1"/>
</dbReference>
<accession>A0A1C4U011</accession>
<dbReference type="GO" id="GO:0006355">
    <property type="term" value="P:regulation of DNA-templated transcription"/>
    <property type="evidence" value="ECO:0007669"/>
    <property type="project" value="InterPro"/>
</dbReference>
<dbReference type="InterPro" id="IPR051797">
    <property type="entry name" value="TrmB-like"/>
</dbReference>
<dbReference type="PANTHER" id="PTHR34293">
    <property type="entry name" value="HTH-TYPE TRANSCRIPTIONAL REGULATOR TRMBL2"/>
    <property type="match status" value="1"/>
</dbReference>
<evidence type="ECO:0000313" key="2">
    <source>
        <dbReference type="EMBL" id="SCE65042.1"/>
    </source>
</evidence>
<name>A0A1C4U011_9ACTN</name>
<organism evidence="2 3">
    <name type="scientific">Micromonospora chaiyaphumensis</name>
    <dbReference type="NCBI Taxonomy" id="307119"/>
    <lineage>
        <taxon>Bacteria</taxon>
        <taxon>Bacillati</taxon>
        <taxon>Actinomycetota</taxon>
        <taxon>Actinomycetes</taxon>
        <taxon>Micromonosporales</taxon>
        <taxon>Micromonosporaceae</taxon>
        <taxon>Micromonospora</taxon>
    </lineage>
</organism>
<protein>
    <submittedName>
        <fullName evidence="2">Regulatory protein, luxR family</fullName>
    </submittedName>
</protein>
<dbReference type="PANTHER" id="PTHR34293:SF1">
    <property type="entry name" value="HTH-TYPE TRANSCRIPTIONAL REGULATOR TRMBL2"/>
    <property type="match status" value="1"/>
</dbReference>
<dbReference type="Pfam" id="PF00196">
    <property type="entry name" value="GerE"/>
    <property type="match status" value="1"/>
</dbReference>
<dbReference type="EMBL" id="FMCS01000001">
    <property type="protein sequence ID" value="SCE65042.1"/>
    <property type="molecule type" value="Genomic_DNA"/>
</dbReference>
<dbReference type="SUPFAM" id="SSF46894">
    <property type="entry name" value="C-terminal effector domain of the bipartite response regulators"/>
    <property type="match status" value="1"/>
</dbReference>
<keyword evidence="3" id="KW-1185">Reference proteome</keyword>
<reference evidence="3" key="1">
    <citation type="submission" date="2016-06" db="EMBL/GenBank/DDBJ databases">
        <authorList>
            <person name="Varghese N."/>
            <person name="Submissions Spin"/>
        </authorList>
    </citation>
    <scope>NUCLEOTIDE SEQUENCE [LARGE SCALE GENOMIC DNA]</scope>
    <source>
        <strain evidence="3">DSM 45246</strain>
    </source>
</reference>
<dbReference type="InterPro" id="IPR036388">
    <property type="entry name" value="WH-like_DNA-bd_sf"/>
</dbReference>
<dbReference type="Proteomes" id="UP000199629">
    <property type="component" value="Unassembled WGS sequence"/>
</dbReference>
<dbReference type="InterPro" id="IPR000792">
    <property type="entry name" value="Tscrpt_reg_LuxR_C"/>
</dbReference>
<dbReference type="Gene3D" id="1.10.10.10">
    <property type="entry name" value="Winged helix-like DNA-binding domain superfamily/Winged helix DNA-binding domain"/>
    <property type="match status" value="1"/>
</dbReference>